<feature type="domain" description="TIL" evidence="5">
    <location>
        <begin position="39"/>
        <end position="101"/>
    </location>
</feature>
<evidence type="ECO:0000256" key="3">
    <source>
        <dbReference type="ARBA" id="ARBA00023157"/>
    </source>
</evidence>
<organism evidence="6">
    <name type="scientific">Steinernema carpocapsae</name>
    <name type="common">Entomopathogenic nematode</name>
    <dbReference type="NCBI Taxonomy" id="34508"/>
    <lineage>
        <taxon>Eukaryota</taxon>
        <taxon>Metazoa</taxon>
        <taxon>Ecdysozoa</taxon>
        <taxon>Nematoda</taxon>
        <taxon>Chromadorea</taxon>
        <taxon>Rhabditida</taxon>
        <taxon>Tylenchina</taxon>
        <taxon>Panagrolaimomorpha</taxon>
        <taxon>Strongyloidoidea</taxon>
        <taxon>Steinernematidae</taxon>
        <taxon>Steinernema</taxon>
    </lineage>
</organism>
<dbReference type="Gene3D" id="2.10.25.10">
    <property type="entry name" value="Laminin"/>
    <property type="match status" value="1"/>
</dbReference>
<dbReference type="EMBL" id="HM586105">
    <property type="protein sequence ID" value="ADN06886.1"/>
    <property type="molecule type" value="mRNA"/>
</dbReference>
<dbReference type="GO" id="GO:0004867">
    <property type="term" value="F:serine-type endopeptidase inhibitor activity"/>
    <property type="evidence" value="ECO:0007669"/>
    <property type="project" value="UniProtKB-KW"/>
</dbReference>
<dbReference type="PANTHER" id="PTHR23259:SF81">
    <property type="entry name" value="TIL DOMAIN-CONTAINING PROTEIN"/>
    <property type="match status" value="1"/>
</dbReference>
<dbReference type="AlphaFoldDB" id="E2IPR0"/>
<protein>
    <submittedName>
        <fullName evidence="6">Serine protease inhibitor</fullName>
    </submittedName>
</protein>
<dbReference type="InterPro" id="IPR051368">
    <property type="entry name" value="SerProtInhib-TIL_Domain"/>
</dbReference>
<keyword evidence="1 6" id="KW-0646">Protease inhibitor</keyword>
<dbReference type="CDD" id="cd19941">
    <property type="entry name" value="TIL"/>
    <property type="match status" value="1"/>
</dbReference>
<reference evidence="7" key="2">
    <citation type="submission" date="2010-09" db="EMBL/GenBank/DDBJ databases">
        <title>Expression and purification of a serine protease inhibitor of Steinernema carpocapsae.</title>
        <authorList>
            <person name="Martinez M."/>
            <person name="Hao Y."/>
            <person name="Montiel R."/>
            <person name="Toubarro D."/>
            <person name="Simoes N."/>
        </authorList>
    </citation>
    <scope>NUCLEOTIDE SEQUENCE</scope>
    <source>
        <strain evidence="7">Breton</strain>
    </source>
</reference>
<evidence type="ECO:0000256" key="2">
    <source>
        <dbReference type="ARBA" id="ARBA00022900"/>
    </source>
</evidence>
<name>E2IPR0_STECR</name>
<reference evidence="6" key="1">
    <citation type="submission" date="2010-06" db="EMBL/GenBank/DDBJ databases">
        <title>Expression and purification of a serine protease inhibitor of Steinernema carpocapsae.</title>
        <authorList>
            <person name="Martinez M."/>
            <person name="Hao Y."/>
            <person name="Montiel R."/>
            <person name="Toubarro D."/>
            <person name="Balasubramanian N."/>
            <person name="Simoes N."/>
        </authorList>
    </citation>
    <scope>NUCLEOTIDE SEQUENCE</scope>
    <source>
        <strain evidence="6">Breton</strain>
    </source>
</reference>
<evidence type="ECO:0000259" key="5">
    <source>
        <dbReference type="Pfam" id="PF01826"/>
    </source>
</evidence>
<dbReference type="SUPFAM" id="SSF57567">
    <property type="entry name" value="Serine protease inhibitors"/>
    <property type="match status" value="1"/>
</dbReference>
<gene>
    <name evidence="6" type="primary">SPI-2</name>
</gene>
<keyword evidence="3" id="KW-1015">Disulfide bond</keyword>
<dbReference type="InterPro" id="IPR036084">
    <property type="entry name" value="Ser_inhib-like_sf"/>
</dbReference>
<dbReference type="InterPro" id="IPR002919">
    <property type="entry name" value="TIL_dom"/>
</dbReference>
<feature type="chain" id="PRO_5010961967" evidence="4">
    <location>
        <begin position="23"/>
        <end position="132"/>
    </location>
</feature>
<evidence type="ECO:0000256" key="1">
    <source>
        <dbReference type="ARBA" id="ARBA00022690"/>
    </source>
</evidence>
<evidence type="ECO:0000256" key="4">
    <source>
        <dbReference type="SAM" id="SignalP"/>
    </source>
</evidence>
<keyword evidence="4" id="KW-0732">Signal</keyword>
<evidence type="ECO:0000313" key="7">
    <source>
        <dbReference type="EMBL" id="ADQ43998.1"/>
    </source>
</evidence>
<evidence type="ECO:0000313" key="6">
    <source>
        <dbReference type="EMBL" id="ADN06886.1"/>
    </source>
</evidence>
<proteinExistence type="evidence at transcript level"/>
<sequence>MRSSTVLKLLFCLVAFLIGLEARRMSAREKRRLLEEAFCKAHEHYVTCGPEDRCEMTCDNLFNPPRCEYDPYDPNCFYPKCVCNDGYARDIYGRCVAIEDCIEESPVVFKHRNDRTFRQARSHRRHPVNHFW</sequence>
<dbReference type="PANTHER" id="PTHR23259">
    <property type="entry name" value="RIDDLE"/>
    <property type="match status" value="1"/>
</dbReference>
<accession>E2IPR0</accession>
<dbReference type="Pfam" id="PF01826">
    <property type="entry name" value="TIL"/>
    <property type="match status" value="1"/>
</dbReference>
<keyword evidence="2 6" id="KW-0722">Serine protease inhibitor</keyword>
<dbReference type="EMBL" id="HQ328058">
    <property type="protein sequence ID" value="ADQ43998.1"/>
    <property type="molecule type" value="Genomic_DNA"/>
</dbReference>
<feature type="signal peptide" evidence="4">
    <location>
        <begin position="1"/>
        <end position="22"/>
    </location>
</feature>